<accession>A0A917FPT0</accession>
<dbReference type="InterPro" id="IPR003439">
    <property type="entry name" value="ABC_transporter-like_ATP-bd"/>
</dbReference>
<evidence type="ECO:0000313" key="5">
    <source>
        <dbReference type="EMBL" id="GGF93321.1"/>
    </source>
</evidence>
<dbReference type="InterPro" id="IPR003593">
    <property type="entry name" value="AAA+_ATPase"/>
</dbReference>
<evidence type="ECO:0000256" key="1">
    <source>
        <dbReference type="ARBA" id="ARBA00022737"/>
    </source>
</evidence>
<dbReference type="PROSITE" id="PS00211">
    <property type="entry name" value="ABC_TRANSPORTER_1"/>
    <property type="match status" value="1"/>
</dbReference>
<proteinExistence type="predicted"/>
<dbReference type="Gene3D" id="3.40.50.300">
    <property type="entry name" value="P-loop containing nucleotide triphosphate hydrolases"/>
    <property type="match status" value="2"/>
</dbReference>
<evidence type="ECO:0000256" key="2">
    <source>
        <dbReference type="ARBA" id="ARBA00022741"/>
    </source>
</evidence>
<keyword evidence="1" id="KW-0677">Repeat</keyword>
<keyword evidence="6" id="KW-1185">Reference proteome</keyword>
<dbReference type="InterPro" id="IPR017871">
    <property type="entry name" value="ABC_transporter-like_CS"/>
</dbReference>
<dbReference type="PANTHER" id="PTHR19211:SF6">
    <property type="entry name" value="BLL7188 PROTEIN"/>
    <property type="match status" value="1"/>
</dbReference>
<dbReference type="GO" id="GO:0016887">
    <property type="term" value="F:ATP hydrolysis activity"/>
    <property type="evidence" value="ECO:0007669"/>
    <property type="project" value="InterPro"/>
</dbReference>
<name>A0A917FPT0_9NOCA</name>
<gene>
    <name evidence="5" type="ORF">GCM10007304_03990</name>
</gene>
<evidence type="ECO:0000313" key="6">
    <source>
        <dbReference type="Proteomes" id="UP000654257"/>
    </source>
</evidence>
<sequence length="531" mass="56613">MSSSVVLSDLTFAWPDGRPVFDGLDAVFGSGRIGLVADNGTGKSTLLKLVAGELAPDRGSVSVTGRLGYLSQDLSTTPTTTIASMLGIDGIRTALQRIEFGAGTEEDFGLVDGSWDIEDRAVALLGRLGLHRIASTPDDLARAAGTLSGGERTLLGLAAQLIGEPTVLLLDEPTNNLDSRARALLDDALGSFSGTAIVVSHDRGLLDTVDTTIELRSVRGSSVALREFGGNYSHYAAQIEAEQEAARSAVRDAKSEVNKQSAELTDTHVKLARRARYGKKMNEQKREPKIVMGARKRAAQQSAGKLRIEHEDDVAAARESLSAAEDSVRDDKVIRIDLPGTEVRRGQEVVEQRVELPFPSRSLDISIVGPERVALIGVNGIGKTTLLGALEPRVPRAYLRQDHDDFDDTASVVDNVAARAPHVPVAEVRARLARFLFRGNAADAPAGTLSGGERLRAALATILLADPAPKLLLLDEPTNNLDIVSLGHLTEALASFRGALVVVSHDESFLGDVGITRRWELTTSGIVDSPQ</sequence>
<dbReference type="EMBL" id="BMCU01000001">
    <property type="protein sequence ID" value="GGF93321.1"/>
    <property type="molecule type" value="Genomic_DNA"/>
</dbReference>
<dbReference type="FunFam" id="3.40.50.300:FF:001320">
    <property type="entry name" value="Heme ABC transporter ATP-binding protein"/>
    <property type="match status" value="1"/>
</dbReference>
<dbReference type="InterPro" id="IPR027417">
    <property type="entry name" value="P-loop_NTPase"/>
</dbReference>
<comment type="caution">
    <text evidence="5">The sequence shown here is derived from an EMBL/GenBank/DDBJ whole genome shotgun (WGS) entry which is preliminary data.</text>
</comment>
<evidence type="ECO:0000256" key="3">
    <source>
        <dbReference type="ARBA" id="ARBA00022840"/>
    </source>
</evidence>
<dbReference type="RefSeq" id="WP_188543027.1">
    <property type="nucleotide sequence ID" value="NZ_BMCU01000001.1"/>
</dbReference>
<protein>
    <submittedName>
        <fullName evidence="5">ABC transporter</fullName>
    </submittedName>
</protein>
<feature type="domain" description="ABC transporter" evidence="4">
    <location>
        <begin position="5"/>
        <end position="245"/>
    </location>
</feature>
<dbReference type="GO" id="GO:0005524">
    <property type="term" value="F:ATP binding"/>
    <property type="evidence" value="ECO:0007669"/>
    <property type="project" value="UniProtKB-KW"/>
</dbReference>
<dbReference type="SUPFAM" id="SSF52540">
    <property type="entry name" value="P-loop containing nucleoside triphosphate hydrolases"/>
    <property type="match status" value="2"/>
</dbReference>
<dbReference type="Pfam" id="PF00005">
    <property type="entry name" value="ABC_tran"/>
    <property type="match status" value="2"/>
</dbReference>
<reference evidence="5" key="1">
    <citation type="journal article" date="2014" name="Int. J. Syst. Evol. Microbiol.">
        <title>Complete genome sequence of Corynebacterium casei LMG S-19264T (=DSM 44701T), isolated from a smear-ripened cheese.</title>
        <authorList>
            <consortium name="US DOE Joint Genome Institute (JGI-PGF)"/>
            <person name="Walter F."/>
            <person name="Albersmeier A."/>
            <person name="Kalinowski J."/>
            <person name="Ruckert C."/>
        </authorList>
    </citation>
    <scope>NUCLEOTIDE SEQUENCE</scope>
    <source>
        <strain evidence="5">CCM 7905</strain>
    </source>
</reference>
<dbReference type="PANTHER" id="PTHR19211">
    <property type="entry name" value="ATP-BINDING TRANSPORT PROTEIN-RELATED"/>
    <property type="match status" value="1"/>
</dbReference>
<keyword evidence="3" id="KW-0067">ATP-binding</keyword>
<dbReference type="Proteomes" id="UP000654257">
    <property type="component" value="Unassembled WGS sequence"/>
</dbReference>
<dbReference type="SMART" id="SM00382">
    <property type="entry name" value="AAA"/>
    <property type="match status" value="2"/>
</dbReference>
<keyword evidence="2" id="KW-0547">Nucleotide-binding</keyword>
<dbReference type="PROSITE" id="PS50893">
    <property type="entry name" value="ABC_TRANSPORTER_2"/>
    <property type="match status" value="1"/>
</dbReference>
<dbReference type="AlphaFoldDB" id="A0A917FPT0"/>
<organism evidence="5 6">
    <name type="scientific">Rhodococcoides trifolii</name>
    <dbReference type="NCBI Taxonomy" id="908250"/>
    <lineage>
        <taxon>Bacteria</taxon>
        <taxon>Bacillati</taxon>
        <taxon>Actinomycetota</taxon>
        <taxon>Actinomycetes</taxon>
        <taxon>Mycobacteriales</taxon>
        <taxon>Nocardiaceae</taxon>
        <taxon>Rhodococcoides</taxon>
    </lineage>
</organism>
<evidence type="ECO:0000259" key="4">
    <source>
        <dbReference type="PROSITE" id="PS50893"/>
    </source>
</evidence>
<dbReference type="CDD" id="cd03221">
    <property type="entry name" value="ABCF_EF-3"/>
    <property type="match status" value="1"/>
</dbReference>
<dbReference type="InterPro" id="IPR050611">
    <property type="entry name" value="ABCF"/>
</dbReference>
<reference evidence="5" key="2">
    <citation type="submission" date="2020-09" db="EMBL/GenBank/DDBJ databases">
        <authorList>
            <person name="Sun Q."/>
            <person name="Sedlacek I."/>
        </authorList>
    </citation>
    <scope>NUCLEOTIDE SEQUENCE</scope>
    <source>
        <strain evidence="5">CCM 7905</strain>
    </source>
</reference>